<dbReference type="InterPro" id="IPR028045">
    <property type="entry name" value="HROB"/>
</dbReference>
<dbReference type="EMBL" id="UZAE01013655">
    <property type="protein sequence ID" value="VDO10792.1"/>
    <property type="molecule type" value="Genomic_DNA"/>
</dbReference>
<evidence type="ECO:0000313" key="5">
    <source>
        <dbReference type="WBParaSite" id="HNAJ_0001159901-mRNA-1"/>
    </source>
</evidence>
<dbReference type="OrthoDB" id="6283426at2759"/>
<feature type="region of interest" description="Disordered" evidence="1">
    <location>
        <begin position="343"/>
        <end position="375"/>
    </location>
</feature>
<dbReference type="PANTHER" id="PTHR14523">
    <property type="entry name" value="UNCHARACTERIZED PROTEIN C17ORF53 HOMOLOG"/>
    <property type="match status" value="1"/>
</dbReference>
<feature type="compositionally biased region" description="Low complexity" evidence="1">
    <location>
        <begin position="32"/>
        <end position="43"/>
    </location>
</feature>
<dbReference type="InterPro" id="IPR058570">
    <property type="entry name" value="HROB_OB"/>
</dbReference>
<reference evidence="3 4" key="2">
    <citation type="submission" date="2018-11" db="EMBL/GenBank/DDBJ databases">
        <authorList>
            <consortium name="Pathogen Informatics"/>
        </authorList>
    </citation>
    <scope>NUCLEOTIDE SEQUENCE [LARGE SCALE GENOMIC DNA]</scope>
</reference>
<proteinExistence type="predicted"/>
<protein>
    <submittedName>
        <fullName evidence="5">Flocculation protein FLO11-like</fullName>
    </submittedName>
</protein>
<dbReference type="GO" id="GO:0000725">
    <property type="term" value="P:recombinational repair"/>
    <property type="evidence" value="ECO:0007669"/>
    <property type="project" value="InterPro"/>
</dbReference>
<feature type="compositionally biased region" description="Polar residues" evidence="1">
    <location>
        <begin position="267"/>
        <end position="308"/>
    </location>
</feature>
<feature type="compositionally biased region" description="Basic and acidic residues" evidence="1">
    <location>
        <begin position="362"/>
        <end position="375"/>
    </location>
</feature>
<organism evidence="5">
    <name type="scientific">Rodentolepis nana</name>
    <name type="common">Dwarf tapeworm</name>
    <name type="synonym">Hymenolepis nana</name>
    <dbReference type="NCBI Taxonomy" id="102285"/>
    <lineage>
        <taxon>Eukaryota</taxon>
        <taxon>Metazoa</taxon>
        <taxon>Spiralia</taxon>
        <taxon>Lophotrochozoa</taxon>
        <taxon>Platyhelminthes</taxon>
        <taxon>Cestoda</taxon>
        <taxon>Eucestoda</taxon>
        <taxon>Cyclophyllidea</taxon>
        <taxon>Hymenolepididae</taxon>
        <taxon>Rodentolepis</taxon>
    </lineage>
</organism>
<keyword evidence="4" id="KW-1185">Reference proteome</keyword>
<evidence type="ECO:0000313" key="4">
    <source>
        <dbReference type="Proteomes" id="UP000278807"/>
    </source>
</evidence>
<dbReference type="AlphaFoldDB" id="A0A158QJD2"/>
<accession>A0A158QJD2</accession>
<evidence type="ECO:0000259" key="2">
    <source>
        <dbReference type="Pfam" id="PF15072"/>
    </source>
</evidence>
<feature type="region of interest" description="Disordered" evidence="1">
    <location>
        <begin position="1"/>
        <end position="56"/>
    </location>
</feature>
<dbReference type="WBParaSite" id="HNAJ_0001159901-mRNA-1">
    <property type="protein sequence ID" value="HNAJ_0001159901-mRNA-1"/>
    <property type="gene ID" value="HNAJ_0001159901"/>
</dbReference>
<feature type="region of interest" description="Disordered" evidence="1">
    <location>
        <begin position="241"/>
        <end position="330"/>
    </location>
</feature>
<feature type="compositionally biased region" description="Low complexity" evidence="1">
    <location>
        <begin position="314"/>
        <end position="330"/>
    </location>
</feature>
<sequence length="375" mass="40901">MSDRKRMIMSRVHTGDPLSPLSKKRKRIPGPLSMLSKSDLSSKNAPRRKTATSSSNESANLSLSVCDISSTQVDAIWDRVARLFCPESWKIFTDYSIAKIVKSAEKGFPRGKIPVLCASVEKIDMVLPIAKAVLQDETGKIGCSIDKSVINKYKKFFTIGAVLVLKQISLFSLNQKTFYLNITPSNVIQIFLDEAAFDSRLLASARALEDVSVCGPSFPLTHPPLSLKELKDLVAECFSPPSPPAPSSPSIVRPTYPLKPTVAPRSNVKSLNITTPKKAKCSSSRHNTSKNSPSLQADRNWRLNSSPKTAAVKSEVSSPSTPSFSLPPQSRFGIRSILKKTLCTTPTTPNSPVLMASNLDSGGEKPDFYKGEFVD</sequence>
<gene>
    <name evidence="3" type="ORF">HNAJ_LOCUS11589</name>
</gene>
<name>A0A158QJD2_RODNA</name>
<evidence type="ECO:0000256" key="1">
    <source>
        <dbReference type="SAM" id="MobiDB-lite"/>
    </source>
</evidence>
<evidence type="ECO:0000313" key="3">
    <source>
        <dbReference type="EMBL" id="VDO10792.1"/>
    </source>
</evidence>
<dbReference type="Proteomes" id="UP000278807">
    <property type="component" value="Unassembled WGS sequence"/>
</dbReference>
<feature type="domain" description="Homologous recombination OB-fold protein OB-fold" evidence="2">
    <location>
        <begin position="112"/>
        <end position="193"/>
    </location>
</feature>
<dbReference type="Pfam" id="PF15072">
    <property type="entry name" value="HROB"/>
    <property type="match status" value="1"/>
</dbReference>
<dbReference type="PANTHER" id="PTHR14523:SF1">
    <property type="entry name" value="HOMOLOGOUS RECOMBINATION OB-FOLD PROTEIN"/>
    <property type="match status" value="1"/>
</dbReference>
<reference evidence="5" key="1">
    <citation type="submission" date="2016-04" db="UniProtKB">
        <authorList>
            <consortium name="WormBaseParasite"/>
        </authorList>
    </citation>
    <scope>IDENTIFICATION</scope>
</reference>